<dbReference type="GeneID" id="54366315"/>
<dbReference type="AlphaFoldDB" id="A0A6J3M1F4"/>
<evidence type="ECO:0000313" key="1">
    <source>
        <dbReference type="Proteomes" id="UP000504637"/>
    </source>
</evidence>
<evidence type="ECO:0000313" key="2">
    <source>
        <dbReference type="RefSeq" id="XP_033457783.1"/>
    </source>
</evidence>
<organism evidence="2">
    <name type="scientific">Dissoconium aciculare CBS 342.82</name>
    <dbReference type="NCBI Taxonomy" id="1314786"/>
    <lineage>
        <taxon>Eukaryota</taxon>
        <taxon>Fungi</taxon>
        <taxon>Dikarya</taxon>
        <taxon>Ascomycota</taxon>
        <taxon>Pezizomycotina</taxon>
        <taxon>Dothideomycetes</taxon>
        <taxon>Dothideomycetidae</taxon>
        <taxon>Mycosphaerellales</taxon>
        <taxon>Dissoconiaceae</taxon>
        <taxon>Dissoconium</taxon>
    </lineage>
</organism>
<reference evidence="2" key="3">
    <citation type="submission" date="2025-08" db="UniProtKB">
        <authorList>
            <consortium name="RefSeq"/>
        </authorList>
    </citation>
    <scope>IDENTIFICATION</scope>
    <source>
        <strain evidence="2">CBS 342.82</strain>
    </source>
</reference>
<gene>
    <name evidence="2" type="ORF">K489DRAFT_433433</name>
</gene>
<accession>A0A6J3M1F4</accession>
<reference evidence="2" key="1">
    <citation type="submission" date="2020-01" db="EMBL/GenBank/DDBJ databases">
        <authorList>
            <consortium name="DOE Joint Genome Institute"/>
            <person name="Haridas S."/>
            <person name="Albert R."/>
            <person name="Binder M."/>
            <person name="Bloem J."/>
            <person name="Labutti K."/>
            <person name="Salamov A."/>
            <person name="Andreopoulos B."/>
            <person name="Baker S.E."/>
            <person name="Barry K."/>
            <person name="Bills G."/>
            <person name="Bluhm B.H."/>
            <person name="Cannon C."/>
            <person name="Castanera R."/>
            <person name="Culley D.E."/>
            <person name="Daum C."/>
            <person name="Ezra D."/>
            <person name="Gonzalez J.B."/>
            <person name="Henrissat B."/>
            <person name="Kuo A."/>
            <person name="Liang C."/>
            <person name="Lipzen A."/>
            <person name="Lutzoni F."/>
            <person name="Magnuson J."/>
            <person name="Mondo S."/>
            <person name="Nolan M."/>
            <person name="Ohm R."/>
            <person name="Pangilinan J."/>
            <person name="Park H.-J."/>
            <person name="Ramirez L."/>
            <person name="Alfaro M."/>
            <person name="Sun H."/>
            <person name="Tritt A."/>
            <person name="Yoshinaga Y."/>
            <person name="Zwiers L.-H."/>
            <person name="Turgeon B.G."/>
            <person name="Goodwin S.B."/>
            <person name="Spatafora J.W."/>
            <person name="Crous P.W."/>
            <person name="Grigoriev I.V."/>
        </authorList>
    </citation>
    <scope>NUCLEOTIDE SEQUENCE</scope>
    <source>
        <strain evidence="2">CBS 342.82</strain>
    </source>
</reference>
<proteinExistence type="predicted"/>
<dbReference type="RefSeq" id="XP_033457783.1">
    <property type="nucleotide sequence ID" value="XM_033608515.1"/>
</dbReference>
<keyword evidence="1" id="KW-1185">Reference proteome</keyword>
<protein>
    <submittedName>
        <fullName evidence="2">Uncharacterized protein</fullName>
    </submittedName>
</protein>
<sequence length="231" mass="26665">MARSAKVLTQMNAAALAITYALDRLEVDYGFYGAYVLTVLGGLRRLTEDDRITCAVGCTKAYLMAHLKNFARFDLDHESDERPDIATYVFDKSQLRVDFYPISMTTITTQRVCLQGGGPEKRSIRILSPVFLFKAQLEQVFHHLHNADLEDLRFLQSLNAWHLRTQKSHFNRLYMGKIVFKKPAMQVFFKELNIDPESCRMKWEARKQGAIQRADAINRVQNGLLYNTHDK</sequence>
<reference evidence="2" key="2">
    <citation type="submission" date="2020-04" db="EMBL/GenBank/DDBJ databases">
        <authorList>
            <consortium name="NCBI Genome Project"/>
        </authorList>
    </citation>
    <scope>NUCLEOTIDE SEQUENCE</scope>
    <source>
        <strain evidence="2">CBS 342.82</strain>
    </source>
</reference>
<name>A0A6J3M1F4_9PEZI</name>
<dbReference type="Proteomes" id="UP000504637">
    <property type="component" value="Unplaced"/>
</dbReference>